<accession>A0AAP9U3D8</accession>
<proteinExistence type="predicted"/>
<feature type="transmembrane region" description="Helical" evidence="1">
    <location>
        <begin position="12"/>
        <end position="36"/>
    </location>
</feature>
<dbReference type="NCBIfam" id="NF000536">
    <property type="entry name" value="YmiA"/>
    <property type="match status" value="1"/>
</dbReference>
<dbReference type="AlphaFoldDB" id="A0AAP9U3D8"/>
<organism evidence="2 3">
    <name type="scientific">Klebsiella aerogenes</name>
    <name type="common">Enterobacter aerogenes</name>
    <dbReference type="NCBI Taxonomy" id="548"/>
    <lineage>
        <taxon>Bacteria</taxon>
        <taxon>Pseudomonadati</taxon>
        <taxon>Pseudomonadota</taxon>
        <taxon>Gammaproteobacteria</taxon>
        <taxon>Enterobacterales</taxon>
        <taxon>Enterobacteriaceae</taxon>
        <taxon>Klebsiella/Raoultella group</taxon>
        <taxon>Klebsiella</taxon>
    </lineage>
</organism>
<sequence length="37" mass="4121">MSGKVDYQLRRKVWIGIFLGLLVFWGTIAAIVTLALA</sequence>
<dbReference type="Pfam" id="PF22868">
    <property type="entry name" value="YmiA-like"/>
    <property type="match status" value="1"/>
</dbReference>
<dbReference type="EMBL" id="CP055904">
    <property type="protein sequence ID" value="QMR38284.1"/>
    <property type="molecule type" value="Genomic_DNA"/>
</dbReference>
<reference evidence="3" key="1">
    <citation type="submission" date="2020-06" db="EMBL/GenBank/DDBJ databases">
        <title>REHAB project genomes.</title>
        <authorList>
            <person name="Shaw L.P."/>
        </authorList>
    </citation>
    <scope>NUCLEOTIDE SEQUENCE [LARGE SCALE GENOMIC DNA]</scope>
    <source>
        <strain evidence="3">RHBSTW-00938</strain>
    </source>
</reference>
<dbReference type="RefSeq" id="WP_072056962.1">
    <property type="nucleotide sequence ID" value="NZ_CP055904.1"/>
</dbReference>
<protein>
    <submittedName>
        <fullName evidence="2">YmiA family putative membrane protein</fullName>
    </submittedName>
</protein>
<keyword evidence="1" id="KW-1133">Transmembrane helix</keyword>
<keyword evidence="1" id="KW-0812">Transmembrane</keyword>
<keyword evidence="1" id="KW-0472">Membrane</keyword>
<evidence type="ECO:0000313" key="2">
    <source>
        <dbReference type="EMBL" id="QMR38284.1"/>
    </source>
</evidence>
<gene>
    <name evidence="2" type="ORF">HV331_01720</name>
</gene>
<name>A0AAP9U3D8_KLEAE</name>
<dbReference type="Proteomes" id="UP000514462">
    <property type="component" value="Chromosome"/>
</dbReference>
<evidence type="ECO:0000313" key="3">
    <source>
        <dbReference type="Proteomes" id="UP000514462"/>
    </source>
</evidence>
<dbReference type="InterPro" id="IPR047744">
    <property type="entry name" value="YmiA_put-like"/>
</dbReference>
<evidence type="ECO:0000256" key="1">
    <source>
        <dbReference type="SAM" id="Phobius"/>
    </source>
</evidence>